<keyword evidence="2" id="KW-1185">Reference proteome</keyword>
<protein>
    <submittedName>
        <fullName evidence="1">Uncharacterized protein</fullName>
    </submittedName>
</protein>
<dbReference type="Proteomes" id="UP001162992">
    <property type="component" value="Chromosome 19"/>
</dbReference>
<accession>A0ACC2ATU2</accession>
<gene>
    <name evidence="1" type="ORF">O6H91_19G025300</name>
</gene>
<evidence type="ECO:0000313" key="2">
    <source>
        <dbReference type="Proteomes" id="UP001162992"/>
    </source>
</evidence>
<proteinExistence type="predicted"/>
<dbReference type="EMBL" id="CM055110">
    <property type="protein sequence ID" value="KAJ7520844.1"/>
    <property type="molecule type" value="Genomic_DNA"/>
</dbReference>
<name>A0ACC2ATU2_DIPCM</name>
<organism evidence="1 2">
    <name type="scientific">Diphasiastrum complanatum</name>
    <name type="common">Issler's clubmoss</name>
    <name type="synonym">Lycopodium complanatum</name>
    <dbReference type="NCBI Taxonomy" id="34168"/>
    <lineage>
        <taxon>Eukaryota</taxon>
        <taxon>Viridiplantae</taxon>
        <taxon>Streptophyta</taxon>
        <taxon>Embryophyta</taxon>
        <taxon>Tracheophyta</taxon>
        <taxon>Lycopodiopsida</taxon>
        <taxon>Lycopodiales</taxon>
        <taxon>Lycopodiaceae</taxon>
        <taxon>Lycopodioideae</taxon>
        <taxon>Diphasiastrum</taxon>
    </lineage>
</organism>
<evidence type="ECO:0000313" key="1">
    <source>
        <dbReference type="EMBL" id="KAJ7520844.1"/>
    </source>
</evidence>
<sequence length="401" mass="45009">MDSNRSGDTISGSGEHSSPVPLAIELVPRRIDSTSDQTEQGSSERTFGGNPEPSENTWIILFSLLFWEGGSSFDAWLSASSVQIAQVLLTLPNSFAQLGLVSGIAFQILYGFVGCWTCYVTTALYADYRSIKENQHVSFKNHTIQWFEVLGGLLGPWWKVVGLIFNTVLLFFTTTIQLVACGREIMHAMWRPRKYKLMYPYAILYIFSLTIPSASTMYWAFGDNLLKITNAFASLKKTRFRDAAVCVMLMHQMIEFSFTSLPVQLVWEKALGVHHSKNFTIRAISRIPIVLLIWLISLMVPFFGSINSVVGSILVTSTVYIIPCLAHMAYYSNSAARKSAIEQPPVWIFKSWRVMFAIDVCVVVLIVTVGVGFGGWSSIKYFVKQVHTFGLFAKCFQCPKK</sequence>
<comment type="caution">
    <text evidence="1">The sequence shown here is derived from an EMBL/GenBank/DDBJ whole genome shotgun (WGS) entry which is preliminary data.</text>
</comment>
<reference evidence="2" key="1">
    <citation type="journal article" date="2024" name="Proc. Natl. Acad. Sci. U.S.A.">
        <title>Extraordinary preservation of gene collinearity over three hundred million years revealed in homosporous lycophytes.</title>
        <authorList>
            <person name="Li C."/>
            <person name="Wickell D."/>
            <person name="Kuo L.Y."/>
            <person name="Chen X."/>
            <person name="Nie B."/>
            <person name="Liao X."/>
            <person name="Peng D."/>
            <person name="Ji J."/>
            <person name="Jenkins J."/>
            <person name="Williams M."/>
            <person name="Shu S."/>
            <person name="Plott C."/>
            <person name="Barry K."/>
            <person name="Rajasekar S."/>
            <person name="Grimwood J."/>
            <person name="Han X."/>
            <person name="Sun S."/>
            <person name="Hou Z."/>
            <person name="He W."/>
            <person name="Dai G."/>
            <person name="Sun C."/>
            <person name="Schmutz J."/>
            <person name="Leebens-Mack J.H."/>
            <person name="Li F.W."/>
            <person name="Wang L."/>
        </authorList>
    </citation>
    <scope>NUCLEOTIDE SEQUENCE [LARGE SCALE GENOMIC DNA]</scope>
    <source>
        <strain evidence="2">cv. PW_Plant_1</strain>
    </source>
</reference>